<accession>A0AAD8A6Q2</accession>
<keyword evidence="3" id="KW-1185">Reference proteome</keyword>
<evidence type="ECO:0000256" key="1">
    <source>
        <dbReference type="SAM" id="MobiDB-lite"/>
    </source>
</evidence>
<dbReference type="AlphaFoldDB" id="A0AAD8A6Q2"/>
<protein>
    <submittedName>
        <fullName evidence="2">Uncharacterized protein</fullName>
    </submittedName>
</protein>
<dbReference type="EMBL" id="JASPKZ010003445">
    <property type="protein sequence ID" value="KAJ9593358.1"/>
    <property type="molecule type" value="Genomic_DNA"/>
</dbReference>
<feature type="compositionally biased region" description="Low complexity" evidence="1">
    <location>
        <begin position="85"/>
        <end position="97"/>
    </location>
</feature>
<proteinExistence type="predicted"/>
<reference evidence="2" key="1">
    <citation type="journal article" date="2023" name="IScience">
        <title>Live-bearing cockroach genome reveals convergent evolutionary mechanisms linked to viviparity in insects and beyond.</title>
        <authorList>
            <person name="Fouks B."/>
            <person name="Harrison M.C."/>
            <person name="Mikhailova A.A."/>
            <person name="Marchal E."/>
            <person name="English S."/>
            <person name="Carruthers M."/>
            <person name="Jennings E.C."/>
            <person name="Chiamaka E.L."/>
            <person name="Frigard R.A."/>
            <person name="Pippel M."/>
            <person name="Attardo G.M."/>
            <person name="Benoit J.B."/>
            <person name="Bornberg-Bauer E."/>
            <person name="Tobe S.S."/>
        </authorList>
    </citation>
    <scope>NUCLEOTIDE SEQUENCE</scope>
    <source>
        <strain evidence="2">Stay&amp;Tobe</strain>
    </source>
</reference>
<evidence type="ECO:0000313" key="2">
    <source>
        <dbReference type="EMBL" id="KAJ9593358.1"/>
    </source>
</evidence>
<dbReference type="Proteomes" id="UP001233999">
    <property type="component" value="Unassembled WGS sequence"/>
</dbReference>
<sequence length="97" mass="10826">TELTFKKTSVIHGIRFPSYNNFDIEKVCPKICLVAVTCYGIKMQFPDVSPETASGIVSLKTTLEDGGRELQASRSRPIVRKSSKRSSSLLIPHVMRK</sequence>
<gene>
    <name evidence="2" type="ORF">L9F63_015062</name>
</gene>
<feature type="region of interest" description="Disordered" evidence="1">
    <location>
        <begin position="67"/>
        <end position="97"/>
    </location>
</feature>
<organism evidence="2 3">
    <name type="scientific">Diploptera punctata</name>
    <name type="common">Pacific beetle cockroach</name>
    <dbReference type="NCBI Taxonomy" id="6984"/>
    <lineage>
        <taxon>Eukaryota</taxon>
        <taxon>Metazoa</taxon>
        <taxon>Ecdysozoa</taxon>
        <taxon>Arthropoda</taxon>
        <taxon>Hexapoda</taxon>
        <taxon>Insecta</taxon>
        <taxon>Pterygota</taxon>
        <taxon>Neoptera</taxon>
        <taxon>Polyneoptera</taxon>
        <taxon>Dictyoptera</taxon>
        <taxon>Blattodea</taxon>
        <taxon>Blaberoidea</taxon>
        <taxon>Blaberidae</taxon>
        <taxon>Diplopterinae</taxon>
        <taxon>Diploptera</taxon>
    </lineage>
</organism>
<name>A0AAD8A6Q2_DIPPU</name>
<comment type="caution">
    <text evidence="2">The sequence shown here is derived from an EMBL/GenBank/DDBJ whole genome shotgun (WGS) entry which is preliminary data.</text>
</comment>
<reference evidence="2" key="2">
    <citation type="submission" date="2023-05" db="EMBL/GenBank/DDBJ databases">
        <authorList>
            <person name="Fouks B."/>
        </authorList>
    </citation>
    <scope>NUCLEOTIDE SEQUENCE</scope>
    <source>
        <strain evidence="2">Stay&amp;Tobe</strain>
        <tissue evidence="2">Testes</tissue>
    </source>
</reference>
<evidence type="ECO:0000313" key="3">
    <source>
        <dbReference type="Proteomes" id="UP001233999"/>
    </source>
</evidence>
<feature type="non-terminal residue" evidence="2">
    <location>
        <position position="97"/>
    </location>
</feature>
<feature type="non-terminal residue" evidence="2">
    <location>
        <position position="1"/>
    </location>
</feature>